<accession>A0A940NP19</accession>
<feature type="transmembrane region" description="Helical" evidence="6">
    <location>
        <begin position="52"/>
        <end position="72"/>
    </location>
</feature>
<dbReference type="InterPro" id="IPR010343">
    <property type="entry name" value="ArAE_1"/>
</dbReference>
<feature type="transmembrane region" description="Helical" evidence="6">
    <location>
        <begin position="78"/>
        <end position="95"/>
    </location>
</feature>
<keyword evidence="9" id="KW-1185">Reference proteome</keyword>
<dbReference type="AlphaFoldDB" id="A0A940NP19"/>
<evidence type="ECO:0000256" key="1">
    <source>
        <dbReference type="ARBA" id="ARBA00004651"/>
    </source>
</evidence>
<dbReference type="InterPro" id="IPR038323">
    <property type="entry name" value="ArAE_1_C_sf"/>
</dbReference>
<dbReference type="RefSeq" id="WP_209402626.1">
    <property type="nucleotide sequence ID" value="NZ_JAGIYQ010000002.1"/>
</dbReference>
<reference evidence="8" key="1">
    <citation type="submission" date="2021-04" db="EMBL/GenBank/DDBJ databases">
        <title>Genome seq and assembly of Bacillus sp.</title>
        <authorList>
            <person name="Chhetri G."/>
        </authorList>
    </citation>
    <scope>NUCLEOTIDE SEQUENCE</scope>
    <source>
        <strain evidence="8">RG28</strain>
    </source>
</reference>
<proteinExistence type="predicted"/>
<dbReference type="Gene3D" id="1.20.120.940">
    <property type="entry name" value="Putative aromatic acid exporter, C-terminal domain"/>
    <property type="match status" value="1"/>
</dbReference>
<keyword evidence="4 6" id="KW-1133">Transmembrane helix</keyword>
<evidence type="ECO:0000256" key="2">
    <source>
        <dbReference type="ARBA" id="ARBA00022475"/>
    </source>
</evidence>
<keyword evidence="3 6" id="KW-0812">Transmembrane</keyword>
<evidence type="ECO:0000256" key="5">
    <source>
        <dbReference type="ARBA" id="ARBA00023136"/>
    </source>
</evidence>
<dbReference type="EMBL" id="JAGIYQ010000002">
    <property type="protein sequence ID" value="MBP0724271.1"/>
    <property type="molecule type" value="Genomic_DNA"/>
</dbReference>
<evidence type="ECO:0000313" key="9">
    <source>
        <dbReference type="Proteomes" id="UP000682134"/>
    </source>
</evidence>
<dbReference type="Pfam" id="PF06081">
    <property type="entry name" value="ArAE_1"/>
    <property type="match status" value="1"/>
</dbReference>
<dbReference type="PANTHER" id="PTHR40064">
    <property type="entry name" value="MEMBRANE PROTEIN-RELATED"/>
    <property type="match status" value="1"/>
</dbReference>
<keyword evidence="2" id="KW-1003">Cell membrane</keyword>
<feature type="transmembrane region" description="Helical" evidence="6">
    <location>
        <begin position="123"/>
        <end position="145"/>
    </location>
</feature>
<dbReference type="Proteomes" id="UP000682134">
    <property type="component" value="Unassembled WGS sequence"/>
</dbReference>
<dbReference type="PANTHER" id="PTHR40064:SF1">
    <property type="entry name" value="MEMBRANE PROTEIN"/>
    <property type="match status" value="1"/>
</dbReference>
<dbReference type="Pfam" id="PF11728">
    <property type="entry name" value="ArAE_1_C"/>
    <property type="match status" value="1"/>
</dbReference>
<dbReference type="GO" id="GO:0005886">
    <property type="term" value="C:plasma membrane"/>
    <property type="evidence" value="ECO:0007669"/>
    <property type="project" value="UniProtKB-SubCell"/>
</dbReference>
<keyword evidence="5 6" id="KW-0472">Membrane</keyword>
<evidence type="ECO:0000256" key="6">
    <source>
        <dbReference type="SAM" id="Phobius"/>
    </source>
</evidence>
<evidence type="ECO:0000313" key="8">
    <source>
        <dbReference type="EMBL" id="MBP0724271.1"/>
    </source>
</evidence>
<organism evidence="8 9">
    <name type="scientific">Gottfriedia endophytica</name>
    <dbReference type="NCBI Taxonomy" id="2820819"/>
    <lineage>
        <taxon>Bacteria</taxon>
        <taxon>Bacillati</taxon>
        <taxon>Bacillota</taxon>
        <taxon>Bacilli</taxon>
        <taxon>Bacillales</taxon>
        <taxon>Bacillaceae</taxon>
        <taxon>Gottfriedia</taxon>
    </lineage>
</organism>
<protein>
    <submittedName>
        <fullName evidence="8">Aromatic acid exporter family protein</fullName>
    </submittedName>
</protein>
<evidence type="ECO:0000259" key="7">
    <source>
        <dbReference type="Pfam" id="PF11728"/>
    </source>
</evidence>
<name>A0A940NP19_9BACI</name>
<comment type="subcellular location">
    <subcellularLocation>
        <location evidence="1">Cell membrane</location>
        <topology evidence="1">Multi-pass membrane protein</topology>
    </subcellularLocation>
</comment>
<feature type="domain" description="Putative aromatic acid exporter C-terminal" evidence="7">
    <location>
        <begin position="150"/>
        <end position="313"/>
    </location>
</feature>
<comment type="caution">
    <text evidence="8">The sequence shown here is derived from an EMBL/GenBank/DDBJ whole genome shotgun (WGS) entry which is preliminary data.</text>
</comment>
<evidence type="ECO:0000256" key="3">
    <source>
        <dbReference type="ARBA" id="ARBA00022692"/>
    </source>
</evidence>
<evidence type="ECO:0000256" key="4">
    <source>
        <dbReference type="ARBA" id="ARBA00022989"/>
    </source>
</evidence>
<sequence length="319" mass="36603">MKGSFLIGQRTMKTALGSGISLFIAESLHLQNYSTAAVITLLSIQNTKKKSFSVAIQRFVASIIAMLIGWFLFEELNYSPITVVIYFLITIPLLVKLKLREGVVPSSVIVLQLYITQNVKFTYFLNEIAILAIGISIALIVNSYMPSIEETMINSKEQIEQNFKMILFFIALYMKEKEQSPPQKMTLETMELIKKAKTLAFTEVENSYFRANSYYIDYFEMREKQFEIIQVKILPLLQRIDCSYPQASMVATFIEDTGVYLKEKSTGAELILKLHLMKEEFETMPLPASRHEFETRANLLMIVNDLESLLNIKAEFSKK</sequence>
<dbReference type="InterPro" id="IPR021062">
    <property type="entry name" value="ArAE_1_C"/>
</dbReference>
<dbReference type="InterPro" id="IPR052984">
    <property type="entry name" value="UPF0421"/>
</dbReference>
<gene>
    <name evidence="8" type="ORF">J5Y03_03615</name>
</gene>